<reference evidence="5" key="1">
    <citation type="submission" date="2015-06" db="EMBL/GenBank/DDBJ databases">
        <authorList>
            <person name="Joergensen T."/>
        </authorList>
    </citation>
    <scope>NUCLEOTIDE SEQUENCE</scope>
    <source>
        <plasmid evidence="5">pRGRH0559</plasmid>
    </source>
</reference>
<dbReference type="InterPro" id="IPR005053">
    <property type="entry name" value="MobA_MobL"/>
</dbReference>
<evidence type="ECO:0000256" key="2">
    <source>
        <dbReference type="SAM" id="Coils"/>
    </source>
</evidence>
<sequence>MAIYHFSVKNISRAQGRSAVACAAYRSGEKLIDERQGKEQDYTKKTGVELTRIYAPIGTKTELLDRGQLWNAVEKTERRKDANLAREFEIALPQELNKAEREKLVDELCNKIVERHNVIVDAAIHAPHTDSGSDERNYHAHIMFTGRHIDLETGDFAAKKNRDFNKENSSETVQKWREDFADMTNAHLMRAGHLFSSVDHRSYAAQGLDKEATAHEGSAVTKLRRLGIDTEISLSNDAIKQRNAERHNLPKLIDGLEQEIIASERIIAKLEQQQAEQRTAAAPRAELDQLEQNYDAIKQRNSELEGQIKQLEANEPPAKKYGMFGNKDHTDWAQRLATLQTELEQGQRKQDDALRTVINHPIYKQELSDHINKSEQRKQASAAAPQKQTIEQVYQQLNSEQKRAYNDLKALIQQRCSGQQLNEKMAQLDAKFIEKFNENPRFEVPKAPEVAQEQVRTASRSSSSDRGR</sequence>
<evidence type="ECO:0000313" key="5">
    <source>
        <dbReference type="EMBL" id="CRY95238.1"/>
    </source>
</evidence>
<evidence type="ECO:0000256" key="3">
    <source>
        <dbReference type="SAM" id="MobiDB-lite"/>
    </source>
</evidence>
<dbReference type="Gene3D" id="3.30.930.30">
    <property type="match status" value="1"/>
</dbReference>
<proteinExistence type="predicted"/>
<keyword evidence="2" id="KW-0175">Coiled coil</keyword>
<feature type="coiled-coil region" evidence="2">
    <location>
        <begin position="253"/>
        <end position="356"/>
    </location>
</feature>
<name>A0A0H5Q047_9ZZZZ</name>
<reference evidence="5" key="2">
    <citation type="submission" date="2015-07" db="EMBL/GenBank/DDBJ databases">
        <title>Plasmids, circular viruses and viroids from rat gut.</title>
        <authorList>
            <person name="Jorgensen T.J."/>
            <person name="Hansen M.A."/>
            <person name="Xu Z."/>
            <person name="Tabak M.A."/>
            <person name="Sorensen S.J."/>
            <person name="Hansen L.H."/>
        </authorList>
    </citation>
    <scope>NUCLEOTIDE SEQUENCE</scope>
    <source>
        <plasmid evidence="5">pRGRH0559</plasmid>
    </source>
</reference>
<evidence type="ECO:0000259" key="4">
    <source>
        <dbReference type="Pfam" id="PF03389"/>
    </source>
</evidence>
<keyword evidence="1" id="KW-0184">Conjugation</keyword>
<keyword evidence="5" id="KW-0614">Plasmid</keyword>
<dbReference type="AlphaFoldDB" id="A0A0H5Q047"/>
<protein>
    <recommendedName>
        <fullName evidence="4">MobA/MobL protein domain-containing protein</fullName>
    </recommendedName>
</protein>
<organism evidence="5">
    <name type="scientific">uncultured prokaryote</name>
    <dbReference type="NCBI Taxonomy" id="198431"/>
    <lineage>
        <taxon>unclassified sequences</taxon>
        <taxon>environmental samples</taxon>
    </lineage>
</organism>
<dbReference type="NCBIfam" id="NF041496">
    <property type="entry name" value="MobQ"/>
    <property type="match status" value="1"/>
</dbReference>
<feature type="domain" description="MobA/MobL protein" evidence="4">
    <location>
        <begin position="17"/>
        <end position="224"/>
    </location>
</feature>
<evidence type="ECO:0000256" key="1">
    <source>
        <dbReference type="ARBA" id="ARBA00022971"/>
    </source>
</evidence>
<dbReference type="Pfam" id="PF03389">
    <property type="entry name" value="MobA_MobL"/>
    <property type="match status" value="1"/>
</dbReference>
<geneLocation type="plasmid" evidence="5">
    <name>pRGRH0559</name>
</geneLocation>
<feature type="region of interest" description="Disordered" evidence="3">
    <location>
        <begin position="443"/>
        <end position="468"/>
    </location>
</feature>
<dbReference type="EMBL" id="LN853191">
    <property type="protein sequence ID" value="CRY95238.1"/>
    <property type="molecule type" value="Genomic_DNA"/>
</dbReference>
<accession>A0A0H5Q047</accession>